<feature type="binding site" evidence="11">
    <location>
        <position position="224"/>
    </location>
    <ligand>
        <name>substrate</name>
    </ligand>
</feature>
<dbReference type="STRING" id="1076872.G9A034"/>
<evidence type="ECO:0000256" key="8">
    <source>
        <dbReference type="ARBA" id="ARBA00022840"/>
    </source>
</evidence>
<feature type="domain" description="Glutathione synthase substrate-binding" evidence="14">
    <location>
        <begin position="209"/>
        <end position="311"/>
    </location>
</feature>
<dbReference type="Proteomes" id="UP000005627">
    <property type="component" value="Chromosome 8"/>
</dbReference>
<evidence type="ECO:0000313" key="15">
    <source>
        <dbReference type="EMBL" id="CCE94228.1"/>
    </source>
</evidence>
<dbReference type="FunCoup" id="G9A034">
    <property type="interactions" value="936"/>
</dbReference>
<keyword evidence="7 10" id="KW-0547">Nucleotide-binding</keyword>
<feature type="binding site" evidence="12">
    <location>
        <position position="142"/>
    </location>
    <ligand>
        <name>Mg(2+)</name>
        <dbReference type="ChEBI" id="CHEBI:18420"/>
    </ligand>
</feature>
<evidence type="ECO:0000256" key="9">
    <source>
        <dbReference type="ARBA" id="ARBA00022842"/>
    </source>
</evidence>
<evidence type="ECO:0000256" key="5">
    <source>
        <dbReference type="ARBA" id="ARBA00022684"/>
    </source>
</evidence>
<evidence type="ECO:0000256" key="3">
    <source>
        <dbReference type="ARBA" id="ARBA00011738"/>
    </source>
</evidence>
<dbReference type="InterPro" id="IPR037013">
    <property type="entry name" value="GSH-S_sub-bd_sf"/>
</dbReference>
<feature type="binding site" evidence="11">
    <location>
        <position position="459"/>
    </location>
    <ligand>
        <name>ATP</name>
        <dbReference type="ChEBI" id="CHEBI:30616"/>
    </ligand>
</feature>
<feature type="binding site" evidence="11">
    <location>
        <position position="140"/>
    </location>
    <ligand>
        <name>ATP</name>
        <dbReference type="ChEBI" id="CHEBI:30616"/>
    </ligand>
</feature>
<comment type="similarity">
    <text evidence="2 10">Belongs to the eukaryotic GSH synthase family.</text>
</comment>
<dbReference type="InterPro" id="IPR014042">
    <property type="entry name" value="Glutathione_synthase_a-hlx"/>
</dbReference>
<keyword evidence="5 10" id="KW-0317">Glutathione biosynthesis</keyword>
<dbReference type="Gene3D" id="3.40.50.1760">
    <property type="entry name" value="Glutathione synthase, substrate-binding domain superfamily, eukaryotic"/>
    <property type="match status" value="1"/>
</dbReference>
<dbReference type="PANTHER" id="PTHR11130">
    <property type="entry name" value="GLUTATHIONE SYNTHETASE"/>
    <property type="match status" value="1"/>
</dbReference>
<protein>
    <recommendedName>
        <fullName evidence="10">Glutathione synthetase</fullName>
        <shortName evidence="10">GSH-S</shortName>
        <ecNumber evidence="10">6.3.2.3</ecNumber>
    </recommendedName>
</protein>
<dbReference type="KEGG" id="tdl:TDEL_0H03690"/>
<dbReference type="NCBIfam" id="TIGR01986">
    <property type="entry name" value="glut_syn_euk"/>
    <property type="match status" value="1"/>
</dbReference>
<evidence type="ECO:0000256" key="4">
    <source>
        <dbReference type="ARBA" id="ARBA00022598"/>
    </source>
</evidence>
<dbReference type="HOGENOM" id="CLU_025152_2_1_1"/>
<feature type="binding site" evidence="12">
    <location>
        <position position="140"/>
    </location>
    <ligand>
        <name>Mg(2+)</name>
        <dbReference type="ChEBI" id="CHEBI:18420"/>
    </ligand>
</feature>
<evidence type="ECO:0000256" key="11">
    <source>
        <dbReference type="PIRSR" id="PIRSR001558-1"/>
    </source>
</evidence>
<evidence type="ECO:0000256" key="2">
    <source>
        <dbReference type="ARBA" id="ARBA00010385"/>
    </source>
</evidence>
<evidence type="ECO:0000256" key="10">
    <source>
        <dbReference type="PIRNR" id="PIRNR001558"/>
    </source>
</evidence>
<dbReference type="GO" id="GO:0005524">
    <property type="term" value="F:ATP binding"/>
    <property type="evidence" value="ECO:0007669"/>
    <property type="project" value="UniProtKB-UniRule"/>
</dbReference>
<dbReference type="GO" id="GO:0042803">
    <property type="term" value="F:protein homodimerization activity"/>
    <property type="evidence" value="ECO:0007669"/>
    <property type="project" value="EnsemblFungi"/>
</dbReference>
<comment type="catalytic activity">
    <reaction evidence="10">
        <text>gamma-L-glutamyl-L-cysteine + glycine + ATP = glutathione + ADP + phosphate + H(+)</text>
        <dbReference type="Rhea" id="RHEA:13557"/>
        <dbReference type="ChEBI" id="CHEBI:15378"/>
        <dbReference type="ChEBI" id="CHEBI:30616"/>
        <dbReference type="ChEBI" id="CHEBI:43474"/>
        <dbReference type="ChEBI" id="CHEBI:57305"/>
        <dbReference type="ChEBI" id="CHEBI:57925"/>
        <dbReference type="ChEBI" id="CHEBI:58173"/>
        <dbReference type="ChEBI" id="CHEBI:456216"/>
        <dbReference type="EC" id="6.3.2.3"/>
    </reaction>
</comment>
<dbReference type="Pfam" id="PF03199">
    <property type="entry name" value="GSH_synthase"/>
    <property type="match status" value="1"/>
</dbReference>
<feature type="binding site" evidence="13">
    <location>
        <begin position="218"/>
        <end position="220"/>
    </location>
    <ligand>
        <name>substrate</name>
    </ligand>
</feature>
<organism evidence="15 16">
    <name type="scientific">Torulaspora delbrueckii</name>
    <name type="common">Yeast</name>
    <name type="synonym">Candida colliculosa</name>
    <dbReference type="NCBI Taxonomy" id="4950"/>
    <lineage>
        <taxon>Eukaryota</taxon>
        <taxon>Fungi</taxon>
        <taxon>Dikarya</taxon>
        <taxon>Ascomycota</taxon>
        <taxon>Saccharomycotina</taxon>
        <taxon>Saccharomycetes</taxon>
        <taxon>Saccharomycetales</taxon>
        <taxon>Saccharomycetaceae</taxon>
        <taxon>Torulaspora</taxon>
    </lineage>
</organism>
<feature type="binding site" evidence="11">
    <location>
        <position position="314"/>
    </location>
    <ligand>
        <name>ATP</name>
        <dbReference type="ChEBI" id="CHEBI:30616"/>
    </ligand>
</feature>
<evidence type="ECO:0000256" key="6">
    <source>
        <dbReference type="ARBA" id="ARBA00022723"/>
    </source>
</evidence>
<feature type="binding site" evidence="11">
    <location>
        <begin position="372"/>
        <end position="381"/>
    </location>
    <ligand>
        <name>ATP</name>
        <dbReference type="ChEBI" id="CHEBI:30616"/>
    </ligand>
</feature>
<dbReference type="PANTHER" id="PTHR11130:SF0">
    <property type="entry name" value="GLUTATHIONE SYNTHETASE"/>
    <property type="match status" value="1"/>
</dbReference>
<accession>G9A034</accession>
<reference evidence="15 16" key="1">
    <citation type="journal article" date="2011" name="Proc. Natl. Acad. Sci. U.S.A.">
        <title>Evolutionary erosion of yeast sex chromosomes by mating-type switching accidents.</title>
        <authorList>
            <person name="Gordon J.L."/>
            <person name="Armisen D."/>
            <person name="Proux-Wera E."/>
            <person name="Oheigeartaigh S.S."/>
            <person name="Byrne K.P."/>
            <person name="Wolfe K.H."/>
        </authorList>
    </citation>
    <scope>NUCLEOTIDE SEQUENCE [LARGE SCALE GENOMIC DNA]</scope>
    <source>
        <strain evidence="16">ATCC 10662 / CBS 1146 / NBRC 0425 / NCYC 2629 / NRRL Y-866</strain>
    </source>
</reference>
<comment type="pathway">
    <text evidence="1 10">Sulfur metabolism; glutathione biosynthesis; glutathione from L-cysteine and L-glutamate: step 2/2.</text>
</comment>
<dbReference type="Gene3D" id="3.30.1490.80">
    <property type="match status" value="1"/>
</dbReference>
<feature type="binding site" evidence="12">
    <location>
        <position position="376"/>
    </location>
    <ligand>
        <name>Mg(2+)</name>
        <dbReference type="ChEBI" id="CHEBI:18420"/>
    </ligand>
</feature>
<dbReference type="eggNOG" id="KOG0021">
    <property type="taxonomic scope" value="Eukaryota"/>
</dbReference>
<feature type="binding site" evidence="13">
    <location>
        <begin position="468"/>
        <end position="469"/>
    </location>
    <ligand>
        <name>substrate</name>
    </ligand>
</feature>
<dbReference type="RefSeq" id="XP_003683439.1">
    <property type="nucleotide sequence ID" value="XM_003683391.1"/>
</dbReference>
<feature type="binding site" evidence="11">
    <location>
        <position position="383"/>
    </location>
    <ligand>
        <name>ATP</name>
        <dbReference type="ChEBI" id="CHEBI:30616"/>
    </ligand>
</feature>
<dbReference type="AlphaFoldDB" id="G9A034"/>
<dbReference type="GO" id="GO:0043295">
    <property type="term" value="F:glutathione binding"/>
    <property type="evidence" value="ECO:0007669"/>
    <property type="project" value="UniProtKB-UniRule"/>
</dbReference>
<dbReference type="Gene3D" id="3.30.470.20">
    <property type="entry name" value="ATP-grasp fold, B domain"/>
    <property type="match status" value="1"/>
</dbReference>
<dbReference type="UniPathway" id="UPA00142">
    <property type="reaction ID" value="UER00210"/>
</dbReference>
<evidence type="ECO:0000256" key="1">
    <source>
        <dbReference type="ARBA" id="ARBA00004965"/>
    </source>
</evidence>
<dbReference type="SUPFAM" id="SSF52440">
    <property type="entry name" value="PreATP-grasp domain"/>
    <property type="match status" value="1"/>
</dbReference>
<dbReference type="SUPFAM" id="SSF56059">
    <property type="entry name" value="Glutathione synthetase ATP-binding domain-like"/>
    <property type="match status" value="1"/>
</dbReference>
<feature type="binding site" evidence="11">
    <location>
        <position position="457"/>
    </location>
    <ligand>
        <name>substrate</name>
    </ligand>
</feature>
<dbReference type="InterPro" id="IPR005615">
    <property type="entry name" value="Glutathione_synthase"/>
</dbReference>
<keyword evidence="4 10" id="KW-0436">Ligase</keyword>
<evidence type="ECO:0000256" key="7">
    <source>
        <dbReference type="ARBA" id="ARBA00022741"/>
    </source>
</evidence>
<dbReference type="GO" id="GO:0004363">
    <property type="term" value="F:glutathione synthase activity"/>
    <property type="evidence" value="ECO:0007669"/>
    <property type="project" value="UniProtKB-UniRule"/>
</dbReference>
<feature type="binding site" evidence="11">
    <location>
        <position position="432"/>
    </location>
    <ligand>
        <name>ATP</name>
        <dbReference type="ChEBI" id="CHEBI:30616"/>
    </ligand>
</feature>
<dbReference type="Pfam" id="PF03917">
    <property type="entry name" value="GSH_synth_ATP"/>
    <property type="match status" value="1"/>
</dbReference>
<dbReference type="InParanoid" id="G9A034"/>
<feature type="binding site" evidence="11">
    <location>
        <begin position="405"/>
        <end position="408"/>
    </location>
    <ligand>
        <name>ATP</name>
        <dbReference type="ChEBI" id="CHEBI:30616"/>
    </ligand>
</feature>
<dbReference type="EC" id="6.3.2.3" evidence="10"/>
<dbReference type="Gene3D" id="1.10.1080.10">
    <property type="entry name" value="Glutathione Synthetase, Chain A, domain 3"/>
    <property type="match status" value="1"/>
</dbReference>
<keyword evidence="16" id="KW-1185">Reference proteome</keyword>
<feature type="binding site" evidence="11">
    <location>
        <position position="465"/>
    </location>
    <ligand>
        <name>ATP</name>
        <dbReference type="ChEBI" id="CHEBI:30616"/>
    </ligand>
</feature>
<dbReference type="FunFam" id="3.30.1490.50:FF:000002">
    <property type="entry name" value="Glutathione synthetase"/>
    <property type="match status" value="1"/>
</dbReference>
<dbReference type="EMBL" id="HE616749">
    <property type="protein sequence ID" value="CCE94228.1"/>
    <property type="molecule type" value="Genomic_DNA"/>
</dbReference>
<dbReference type="InterPro" id="IPR004887">
    <property type="entry name" value="GSH_synth_subst-bd"/>
</dbReference>
<keyword evidence="6 10" id="KW-0479">Metal-binding</keyword>
<evidence type="ECO:0000256" key="12">
    <source>
        <dbReference type="PIRSR" id="PIRSR001558-2"/>
    </source>
</evidence>
<dbReference type="InterPro" id="IPR016185">
    <property type="entry name" value="PreATP-grasp_dom_sf"/>
</dbReference>
<dbReference type="OrthoDB" id="2020073at2759"/>
<dbReference type="InterPro" id="IPR014709">
    <property type="entry name" value="Glutathione_synthase_C_euk"/>
</dbReference>
<evidence type="ECO:0000313" key="16">
    <source>
        <dbReference type="Proteomes" id="UP000005627"/>
    </source>
</evidence>
<dbReference type="FunFam" id="3.40.50.1760:FF:000001">
    <property type="entry name" value="Glutathione synthetase"/>
    <property type="match status" value="1"/>
</dbReference>
<dbReference type="InterPro" id="IPR014049">
    <property type="entry name" value="Glutathione_synthase_N_euk"/>
</dbReference>
<comment type="subunit">
    <text evidence="3">Homodimer.</text>
</comment>
<sequence length="481" mass="54431">MVSAYPQLSERARDAILPEVHQWALTNGLIMYPRNFTSEQATIAPTTLYPTLLPRSSVESVVSLQKAYNELYARIIRGENDDWLAKETVKLASYDTEFTGKLWSLYLKTKELGTTQNLRLGIFRSDYLIDKKNSQAKQVEFNTISVSFGGSSTKTGELHNYLNNSGKYCPDSGMPFYQTQIPVSKSSSLLAKGIAEAVNYYQGLNDERIVAFIVQENERNAFDQRIIEYALLQNHGIKSVRVTLGDVPHLTVVEGKSKRLFYKKTGQEIAVVYYRAGYSPTEYKDEKDWDSRLLLETSYAIKAPDLLTQLSGTKKIQQLLTNENILTRFVPDSDTRSKLISTFVEIYPLDDSPLGQEGKKLAFESPSKFVLKPQREGGGNNIYKENIPSFLKEIDEKDWSAYILMELIQPFETTENVVIRGNESFNEPITSELGIFGCILFDDSKIHFNEYSGWLLRSKFSRSDEGGVAAGFGCVDSFVLY</sequence>
<name>G9A034_TORDE</name>
<dbReference type="PIRSF" id="PIRSF001558">
    <property type="entry name" value="GSHase"/>
    <property type="match status" value="1"/>
</dbReference>
<feature type="binding site" evidence="13">
    <location>
        <begin position="144"/>
        <end position="147"/>
    </location>
    <ligand>
        <name>substrate</name>
    </ligand>
</feature>
<dbReference type="GO" id="GO:0005829">
    <property type="term" value="C:cytosol"/>
    <property type="evidence" value="ECO:0007669"/>
    <property type="project" value="TreeGrafter"/>
</dbReference>
<comment type="cofactor">
    <cofactor evidence="10 12">
        <name>Mg(2+)</name>
        <dbReference type="ChEBI" id="CHEBI:18420"/>
    </cofactor>
    <text evidence="10 12">Binds 1 Mg(2+) ion per subunit.</text>
</comment>
<gene>
    <name evidence="15" type="primary">TDEL0H03690</name>
    <name evidence="15" type="ORF">TDEL_0H03690</name>
</gene>
<dbReference type="Gene3D" id="3.30.1490.50">
    <property type="match status" value="1"/>
</dbReference>
<dbReference type="GO" id="GO:0000287">
    <property type="term" value="F:magnesium ion binding"/>
    <property type="evidence" value="ECO:0007669"/>
    <property type="project" value="UniProtKB-UniRule"/>
</dbReference>
<keyword evidence="8 10" id="KW-0067">ATP-binding</keyword>
<feature type="binding site" evidence="11">
    <location>
        <position position="124"/>
    </location>
    <ligand>
        <name>substrate</name>
    </ligand>
</feature>
<evidence type="ECO:0000259" key="14">
    <source>
        <dbReference type="Pfam" id="PF03199"/>
    </source>
</evidence>
<feature type="binding site" evidence="13">
    <location>
        <begin position="275"/>
        <end position="278"/>
    </location>
    <ligand>
        <name>substrate</name>
    </ligand>
</feature>
<keyword evidence="9 10" id="KW-0460">Magnesium</keyword>
<evidence type="ECO:0000256" key="13">
    <source>
        <dbReference type="PIRSR" id="PIRSR001558-3"/>
    </source>
</evidence>
<proteinExistence type="inferred from homology"/>
<dbReference type="GeneID" id="11501550"/>